<comment type="caution">
    <text evidence="3">The sequence shown here is derived from an EMBL/GenBank/DDBJ whole genome shotgun (WGS) entry which is preliminary data.</text>
</comment>
<dbReference type="InterPro" id="IPR012338">
    <property type="entry name" value="Beta-lactam/transpept-like"/>
</dbReference>
<dbReference type="SUPFAM" id="SSF56601">
    <property type="entry name" value="beta-lactamase/transpeptidase-like"/>
    <property type="match status" value="1"/>
</dbReference>
<dbReference type="AlphaFoldDB" id="A0A0G2A575"/>
<evidence type="ECO:0000313" key="4">
    <source>
        <dbReference type="Proteomes" id="UP000034290"/>
    </source>
</evidence>
<gene>
    <name evidence="3" type="ORF">UY81_C0034G0017</name>
</gene>
<organism evidence="3 4">
    <name type="scientific">Candidatus Giovannonibacteria bacterium GW2011_GWA2_53_7</name>
    <dbReference type="NCBI Taxonomy" id="1618650"/>
    <lineage>
        <taxon>Bacteria</taxon>
        <taxon>Candidatus Giovannoniibacteriota</taxon>
    </lineage>
</organism>
<dbReference type="GO" id="GO:0046677">
    <property type="term" value="P:response to antibiotic"/>
    <property type="evidence" value="ECO:0007669"/>
    <property type="project" value="InterPro"/>
</dbReference>
<dbReference type="Gene3D" id="3.40.710.10">
    <property type="entry name" value="DD-peptidase/beta-lactamase superfamily"/>
    <property type="match status" value="1"/>
</dbReference>
<keyword evidence="1" id="KW-0812">Transmembrane</keyword>
<evidence type="ECO:0000313" key="3">
    <source>
        <dbReference type="EMBL" id="KKW36072.1"/>
    </source>
</evidence>
<dbReference type="InterPro" id="IPR001967">
    <property type="entry name" value="Peptidase_S11_N"/>
</dbReference>
<dbReference type="Proteomes" id="UP000034290">
    <property type="component" value="Unassembled WGS sequence"/>
</dbReference>
<dbReference type="GO" id="GO:0006508">
    <property type="term" value="P:proteolysis"/>
    <property type="evidence" value="ECO:0007669"/>
    <property type="project" value="InterPro"/>
</dbReference>
<dbReference type="PANTHER" id="PTHR35333">
    <property type="entry name" value="BETA-LACTAMASE"/>
    <property type="match status" value="1"/>
</dbReference>
<dbReference type="GO" id="GO:0009002">
    <property type="term" value="F:serine-type D-Ala-D-Ala carboxypeptidase activity"/>
    <property type="evidence" value="ECO:0007669"/>
    <property type="project" value="InterPro"/>
</dbReference>
<keyword evidence="1" id="KW-0472">Membrane</keyword>
<dbReference type="InterPro" id="IPR000871">
    <property type="entry name" value="Beta-lactam_class-A"/>
</dbReference>
<dbReference type="GO" id="GO:0030655">
    <property type="term" value="P:beta-lactam antibiotic catabolic process"/>
    <property type="evidence" value="ECO:0007669"/>
    <property type="project" value="InterPro"/>
</dbReference>
<dbReference type="GO" id="GO:0008800">
    <property type="term" value="F:beta-lactamase activity"/>
    <property type="evidence" value="ECO:0007669"/>
    <property type="project" value="InterPro"/>
</dbReference>
<dbReference type="Pfam" id="PF00768">
    <property type="entry name" value="Peptidase_S11"/>
    <property type="match status" value="1"/>
</dbReference>
<keyword evidence="1" id="KW-1133">Transmembrane helix</keyword>
<proteinExistence type="predicted"/>
<keyword evidence="3" id="KW-0121">Carboxypeptidase</keyword>
<accession>A0A0G2A575</accession>
<keyword evidence="3" id="KW-0645">Protease</keyword>
<feature type="domain" description="Peptidase S11 D-alanyl-D-alanine carboxypeptidase A N-terminal" evidence="2">
    <location>
        <begin position="77"/>
        <end position="311"/>
    </location>
</feature>
<name>A0A0G2A575_9BACT</name>
<dbReference type="PANTHER" id="PTHR35333:SF3">
    <property type="entry name" value="BETA-LACTAMASE-TYPE TRANSPEPTIDASE FOLD CONTAINING PROTEIN"/>
    <property type="match status" value="1"/>
</dbReference>
<sequence>MENPTINNPTPQTPEIRSSLNAQAAGIASLVLIFFAGASFTWVFLSEGAPQAPIAVAAAAQAAPEPPPPPTFFESVELLAKGAIVVDLTEDQALYEQDADAPLPIASLAKVPLTLAVIESLPESAIITIPYDTSPYDTTQKLRKGERWRLQDVVDFTLAISSNKGADILASAAEEPIRQKYLSAPAEGATVWRMNQLVQNIGLTHTYFLNATGLDESATQAGAYGSARDMAKLFAYAADTSPKAFAATSKQSFRLHSLDGAESTAINTDEALPDIPGLILGKTGYTELAGGNLAVVFEVSGHRISAVVLGSTQQGRFDDMIQLVARTAETLKTAE</sequence>
<feature type="transmembrane region" description="Helical" evidence="1">
    <location>
        <begin position="20"/>
        <end position="45"/>
    </location>
</feature>
<evidence type="ECO:0000256" key="1">
    <source>
        <dbReference type="SAM" id="Phobius"/>
    </source>
</evidence>
<reference evidence="3 4" key="1">
    <citation type="journal article" date="2015" name="Nature">
        <title>rRNA introns, odd ribosomes, and small enigmatic genomes across a large radiation of phyla.</title>
        <authorList>
            <person name="Brown C.T."/>
            <person name="Hug L.A."/>
            <person name="Thomas B.C."/>
            <person name="Sharon I."/>
            <person name="Castelle C.J."/>
            <person name="Singh A."/>
            <person name="Wilkins M.J."/>
            <person name="Williams K.H."/>
            <person name="Banfield J.F."/>
        </authorList>
    </citation>
    <scope>NUCLEOTIDE SEQUENCE [LARGE SCALE GENOMIC DNA]</scope>
</reference>
<evidence type="ECO:0000259" key="2">
    <source>
        <dbReference type="Pfam" id="PF00768"/>
    </source>
</evidence>
<keyword evidence="3" id="KW-0378">Hydrolase</keyword>
<dbReference type="EMBL" id="LCRM01000034">
    <property type="protein sequence ID" value="KKW36072.1"/>
    <property type="molecule type" value="Genomic_DNA"/>
</dbReference>
<protein>
    <submittedName>
        <fullName evidence="3">Serine-type D-Ala-D-Ala carboxypeptidase</fullName>
    </submittedName>
</protein>